<dbReference type="SUPFAM" id="SSF52833">
    <property type="entry name" value="Thioredoxin-like"/>
    <property type="match status" value="1"/>
</dbReference>
<dbReference type="SUPFAM" id="SSF51905">
    <property type="entry name" value="FAD/NAD(P)-binding domain"/>
    <property type="match status" value="1"/>
</dbReference>
<reference evidence="6 7" key="1">
    <citation type="submission" date="2015-03" db="EMBL/GenBank/DDBJ databases">
        <title>Genome assembly of Sandaracinus amylolyticus DSM 53668.</title>
        <authorList>
            <person name="Sharma G."/>
            <person name="Subramanian S."/>
        </authorList>
    </citation>
    <scope>NUCLEOTIDE SEQUENCE [LARGE SCALE GENOMIC DNA]</scope>
    <source>
        <strain evidence="6 7">DSM 53668</strain>
    </source>
</reference>
<feature type="domain" description="FAD-binding" evidence="5">
    <location>
        <begin position="21"/>
        <end position="355"/>
    </location>
</feature>
<dbReference type="PANTHER" id="PTHR43004">
    <property type="entry name" value="TRK SYSTEM POTASSIUM UPTAKE PROTEIN"/>
    <property type="match status" value="1"/>
</dbReference>
<dbReference type="GO" id="GO:0071949">
    <property type="term" value="F:FAD binding"/>
    <property type="evidence" value="ECO:0007669"/>
    <property type="project" value="InterPro"/>
</dbReference>
<dbReference type="PANTHER" id="PTHR43004:SF19">
    <property type="entry name" value="BINDING MONOOXYGENASE, PUTATIVE (JCVI)-RELATED"/>
    <property type="match status" value="1"/>
</dbReference>
<evidence type="ECO:0000256" key="1">
    <source>
        <dbReference type="ARBA" id="ARBA00001974"/>
    </source>
</evidence>
<gene>
    <name evidence="6" type="ORF">DB32_008645</name>
</gene>
<dbReference type="EMBL" id="CP011125">
    <property type="protein sequence ID" value="AKF11496.1"/>
    <property type="molecule type" value="Genomic_DNA"/>
</dbReference>
<proteinExistence type="inferred from homology"/>
<keyword evidence="6" id="KW-0560">Oxidoreductase</keyword>
<dbReference type="STRING" id="927083.DB32_008645"/>
<evidence type="ECO:0000256" key="3">
    <source>
        <dbReference type="ARBA" id="ARBA00022630"/>
    </source>
</evidence>
<dbReference type="Gene3D" id="3.30.70.2450">
    <property type="match status" value="1"/>
</dbReference>
<sequence>MTHGPDQPGRDRGSIARMDTTDVLVVGAGPTGLTMACELARRGLAVRVIDRAAAPSTRSKAIVVHARTLEIFEDVGIAEDLIARGLVLRGITMWAGGEVIVSAGFEELDTRFSYLLSVSQAETEAVLAAKLESLGVEVERGTTLGSFRQDGTGVTATLRTNDGETTVRAAWLVGCDGAHSTVRETLELPFEGTTYDERFLLADVTIGWDTRDDRISTWFAEDGVIACFPMPGGRWRVIASAPAGDETEAAPTLDEVQAIFDRRTATGGVLGDATWLARFRIHCRQVARYRDDRVFLAGDAAHVHSPVGGQGMNTGIQDAHNLAWKLAMVHRGEARALLLDSYEQERHAIARSVLKSTDLATKVGTLKSSVARALRNEVARHLAGLEVVQQRIAREVSELAVGYQSSPIVREDKISMLQARIGSAAGGETPTLATMREFEHGPRAGSRAPDGRVTVAGSSGTKRLAEILDGRAWTLLLFDGRHESDAGYERYAKLCERIASRWGASVRAFVVTPRASRPAKLPESVPVLLDPDGDLEKRYGATSECAYLIRPDLYVGYRGQPIDETKLDAYLRSILR</sequence>
<dbReference type="KEGG" id="samy:DB32_008645"/>
<dbReference type="InterPro" id="IPR036188">
    <property type="entry name" value="FAD/NAD-bd_sf"/>
</dbReference>
<dbReference type="PRINTS" id="PR00420">
    <property type="entry name" value="RNGMNOXGNASE"/>
</dbReference>
<dbReference type="Gene3D" id="3.50.50.60">
    <property type="entry name" value="FAD/NAD(P)-binding domain"/>
    <property type="match status" value="1"/>
</dbReference>
<evidence type="ECO:0000313" key="7">
    <source>
        <dbReference type="Proteomes" id="UP000034883"/>
    </source>
</evidence>
<comment type="similarity">
    <text evidence="2">Belongs to the PheA/TfdB FAD monooxygenase family.</text>
</comment>
<dbReference type="Gene3D" id="3.40.30.120">
    <property type="match status" value="1"/>
</dbReference>
<dbReference type="Proteomes" id="UP000034883">
    <property type="component" value="Chromosome"/>
</dbReference>
<accession>A0A0F6WAH1</accession>
<dbReference type="InterPro" id="IPR036249">
    <property type="entry name" value="Thioredoxin-like_sf"/>
</dbReference>
<dbReference type="Pfam" id="PF21274">
    <property type="entry name" value="Rng_hyd_C"/>
    <property type="match status" value="1"/>
</dbReference>
<comment type="cofactor">
    <cofactor evidence="1">
        <name>FAD</name>
        <dbReference type="ChEBI" id="CHEBI:57692"/>
    </cofactor>
</comment>
<name>A0A0F6WAH1_9BACT</name>
<dbReference type="InterPro" id="IPR002938">
    <property type="entry name" value="FAD-bd"/>
</dbReference>
<organism evidence="6 7">
    <name type="scientific">Sandaracinus amylolyticus</name>
    <dbReference type="NCBI Taxonomy" id="927083"/>
    <lineage>
        <taxon>Bacteria</taxon>
        <taxon>Pseudomonadati</taxon>
        <taxon>Myxococcota</taxon>
        <taxon>Polyangia</taxon>
        <taxon>Polyangiales</taxon>
        <taxon>Sandaracinaceae</taxon>
        <taxon>Sandaracinus</taxon>
    </lineage>
</organism>
<evidence type="ECO:0000259" key="5">
    <source>
        <dbReference type="Pfam" id="PF01494"/>
    </source>
</evidence>
<keyword evidence="4" id="KW-0274">FAD</keyword>
<dbReference type="AlphaFoldDB" id="A0A0F6WAH1"/>
<keyword evidence="3" id="KW-0285">Flavoprotein</keyword>
<evidence type="ECO:0000256" key="4">
    <source>
        <dbReference type="ARBA" id="ARBA00022827"/>
    </source>
</evidence>
<evidence type="ECO:0000313" key="6">
    <source>
        <dbReference type="EMBL" id="AKF11496.1"/>
    </source>
</evidence>
<dbReference type="InterPro" id="IPR050641">
    <property type="entry name" value="RIFMO-like"/>
</dbReference>
<dbReference type="GO" id="GO:0016709">
    <property type="term" value="F:oxidoreductase activity, acting on paired donors, with incorporation or reduction of molecular oxygen, NAD(P)H as one donor, and incorporation of one atom of oxygen"/>
    <property type="evidence" value="ECO:0007669"/>
    <property type="project" value="UniProtKB-ARBA"/>
</dbReference>
<keyword evidence="6" id="KW-0503">Monooxygenase</keyword>
<dbReference type="Pfam" id="PF01494">
    <property type="entry name" value="FAD_binding_3"/>
    <property type="match status" value="1"/>
</dbReference>
<keyword evidence="7" id="KW-1185">Reference proteome</keyword>
<evidence type="ECO:0000256" key="2">
    <source>
        <dbReference type="ARBA" id="ARBA00007801"/>
    </source>
</evidence>
<protein>
    <submittedName>
        <fullName evidence="6">Monooxygenase, FAD-binding protein</fullName>
    </submittedName>
</protein>